<dbReference type="AlphaFoldDB" id="A0A343JB04"/>
<evidence type="ECO:0000313" key="2">
    <source>
        <dbReference type="Proteomes" id="UP000264883"/>
    </source>
</evidence>
<protein>
    <submittedName>
        <fullName evidence="1">Uncharacterized protein</fullName>
    </submittedName>
</protein>
<keyword evidence="2" id="KW-1185">Reference proteome</keyword>
<gene>
    <name evidence="1" type="ORF">BEN51_04235</name>
</gene>
<accession>A0A343JB04</accession>
<evidence type="ECO:0000313" key="1">
    <source>
        <dbReference type="EMBL" id="ASW42712.1"/>
    </source>
</evidence>
<dbReference type="EMBL" id="CP016786">
    <property type="protein sequence ID" value="ASW42712.1"/>
    <property type="molecule type" value="Genomic_DNA"/>
</dbReference>
<name>A0A343JB04_9CLOT</name>
<proteinExistence type="predicted"/>
<dbReference type="Proteomes" id="UP000264883">
    <property type="component" value="Chromosome"/>
</dbReference>
<reference evidence="1 2" key="1">
    <citation type="submission" date="2016-08" db="EMBL/GenBank/DDBJ databases">
        <title>Complete Genome Sequence Of The Indigo Reducing Clostridium isatidis DSM15098.</title>
        <authorList>
            <person name="Little G.T."/>
            <person name="Minton N.P."/>
        </authorList>
    </citation>
    <scope>NUCLEOTIDE SEQUENCE [LARGE SCALE GENOMIC DNA]</scope>
    <source>
        <strain evidence="1 2">DSM 15098</strain>
    </source>
</reference>
<dbReference type="Pfam" id="PF19952">
    <property type="entry name" value="DUF6414"/>
    <property type="match status" value="1"/>
</dbReference>
<dbReference type="OrthoDB" id="1904240at2"/>
<dbReference type="InterPro" id="IPR045633">
    <property type="entry name" value="DUF6414"/>
</dbReference>
<sequence>MLDLLVYLDENLIRNLNSVVLNGYIDIRTFKKVRDRSIGGTVSLSDKEGKSWDSKEGKDKIEGYKTKHKSYANSSYCGNEKSLDFEGRDFDRNEQEIKKISTSFTFHSDLVNFLKRNNSIKNIKEVNNLRDIEIGDYIEIRGSVQDTSILFYIDTLLKIFNCYGYDFLNNLINDKKEYKLNYNIIGNLLTELKNSISVNETKDLIIKNNNTSLLLPVNENNFLNSHFNMFDIVHCNCKIFGKVMMVKEDNAKCISLLRKSSQENYYEDLLNYIDPYLKLLERNNIILPQKVECNIKGKMIMILPISICI</sequence>
<organism evidence="1 2">
    <name type="scientific">Clostridium isatidis</name>
    <dbReference type="NCBI Taxonomy" id="182773"/>
    <lineage>
        <taxon>Bacteria</taxon>
        <taxon>Bacillati</taxon>
        <taxon>Bacillota</taxon>
        <taxon>Clostridia</taxon>
        <taxon>Eubacteriales</taxon>
        <taxon>Clostridiaceae</taxon>
        <taxon>Clostridium</taxon>
    </lineage>
</organism>
<dbReference type="KEGG" id="cia:BEN51_04235"/>
<dbReference type="RefSeq" id="WP_119864848.1">
    <property type="nucleotide sequence ID" value="NZ_CP016786.1"/>
</dbReference>